<accession>A0A448XNS5</accession>
<comment type="caution">
    <text evidence="2">The sequence shown here is derived from an EMBL/GenBank/DDBJ whole genome shotgun (WGS) entry which is preliminary data.</text>
</comment>
<sequence>MCYVLIYLHVHVSVLLFGQTVSREAWQCIVAHRRSTEQTIARQLDAKDGLLSGLSTDLRPPSSDSFCRPQAPLLIASHDQFTASDILRCLL</sequence>
<evidence type="ECO:0008006" key="4">
    <source>
        <dbReference type="Google" id="ProtNLM"/>
    </source>
</evidence>
<keyword evidence="3" id="KW-1185">Reference proteome</keyword>
<dbReference type="AlphaFoldDB" id="A0A448XNS5"/>
<feature type="signal peptide" evidence="1">
    <location>
        <begin position="1"/>
        <end position="22"/>
    </location>
</feature>
<evidence type="ECO:0000313" key="2">
    <source>
        <dbReference type="EMBL" id="VEL41227.1"/>
    </source>
</evidence>
<proteinExistence type="predicted"/>
<evidence type="ECO:0000313" key="3">
    <source>
        <dbReference type="Proteomes" id="UP000784294"/>
    </source>
</evidence>
<gene>
    <name evidence="2" type="ORF">PXEA_LOCUS34667</name>
</gene>
<dbReference type="Proteomes" id="UP000784294">
    <property type="component" value="Unassembled WGS sequence"/>
</dbReference>
<organism evidence="2 3">
    <name type="scientific">Protopolystoma xenopodis</name>
    <dbReference type="NCBI Taxonomy" id="117903"/>
    <lineage>
        <taxon>Eukaryota</taxon>
        <taxon>Metazoa</taxon>
        <taxon>Spiralia</taxon>
        <taxon>Lophotrochozoa</taxon>
        <taxon>Platyhelminthes</taxon>
        <taxon>Monogenea</taxon>
        <taxon>Polyopisthocotylea</taxon>
        <taxon>Polystomatidea</taxon>
        <taxon>Polystomatidae</taxon>
        <taxon>Protopolystoma</taxon>
    </lineage>
</organism>
<evidence type="ECO:0000256" key="1">
    <source>
        <dbReference type="SAM" id="SignalP"/>
    </source>
</evidence>
<name>A0A448XNS5_9PLAT</name>
<feature type="chain" id="PRO_5019207138" description="Secreted protein" evidence="1">
    <location>
        <begin position="23"/>
        <end position="91"/>
    </location>
</feature>
<protein>
    <recommendedName>
        <fullName evidence="4">Secreted protein</fullName>
    </recommendedName>
</protein>
<dbReference type="EMBL" id="CAAALY010268474">
    <property type="protein sequence ID" value="VEL41227.1"/>
    <property type="molecule type" value="Genomic_DNA"/>
</dbReference>
<reference evidence="2" key="1">
    <citation type="submission" date="2018-11" db="EMBL/GenBank/DDBJ databases">
        <authorList>
            <consortium name="Pathogen Informatics"/>
        </authorList>
    </citation>
    <scope>NUCLEOTIDE SEQUENCE</scope>
</reference>
<keyword evidence="1" id="KW-0732">Signal</keyword>